<dbReference type="SUPFAM" id="SSF47413">
    <property type="entry name" value="lambda repressor-like DNA-binding domains"/>
    <property type="match status" value="1"/>
</dbReference>
<dbReference type="Pfam" id="PF13377">
    <property type="entry name" value="Peripla_BP_3"/>
    <property type="match status" value="1"/>
</dbReference>
<accession>A0ABW6K145</accession>
<gene>
    <name evidence="5" type="ORF">ACFYKT_14060</name>
</gene>
<reference evidence="5 6" key="1">
    <citation type="submission" date="2024-08" db="EMBL/GenBank/DDBJ databases">
        <title>Two novel Cytobacillus novel species.</title>
        <authorList>
            <person name="Liu G."/>
        </authorList>
    </citation>
    <scope>NUCLEOTIDE SEQUENCE [LARGE SCALE GENOMIC DNA]</scope>
    <source>
        <strain evidence="5 6">FJAT-53684</strain>
    </source>
</reference>
<feature type="domain" description="HTH lacI-type" evidence="4">
    <location>
        <begin position="1"/>
        <end position="51"/>
    </location>
</feature>
<evidence type="ECO:0000256" key="2">
    <source>
        <dbReference type="ARBA" id="ARBA00023125"/>
    </source>
</evidence>
<dbReference type="PROSITE" id="PS50932">
    <property type="entry name" value="HTH_LACI_2"/>
    <property type="match status" value="1"/>
</dbReference>
<sequence length="349" mass="39682">MKMEDIAKLANVSKSAVSLALSGKPGISSETRDKILKIVKETGYIPRSMVKADQVYGGSNSLRFLVITDSRFMMDQFYKQPFFMELIHYIEEQCRLRGYSLIFSTLDIGQFEREISLLSDDTENSGIILLGTNLNKKQIEEVIGIHTNLVVLDTYVDELKVDFVVMNNIMGAYQASTYLVEQGHQHIGYVQSDFRMHNFESRKRGFCKAQKELEFQSSEKDIYIMSPTILSAQEKFQQQIKEKIAKNESLPTALFCENDYLAISVIKSLNELGIKVPEDISVVGFDNIQESVIISPELTTVHVDKEMMASQAVEQVIRLIENKDRIGLKTIVDTKLIERKSVKKFSSES</sequence>
<dbReference type="SMART" id="SM00354">
    <property type="entry name" value="HTH_LACI"/>
    <property type="match status" value="1"/>
</dbReference>
<protein>
    <submittedName>
        <fullName evidence="5">LacI family DNA-binding transcriptional regulator</fullName>
    </submittedName>
</protein>
<evidence type="ECO:0000313" key="5">
    <source>
        <dbReference type="EMBL" id="MFE8697464.1"/>
    </source>
</evidence>
<dbReference type="CDD" id="cd01392">
    <property type="entry name" value="HTH_LacI"/>
    <property type="match status" value="1"/>
</dbReference>
<dbReference type="Gene3D" id="1.10.260.40">
    <property type="entry name" value="lambda repressor-like DNA-binding domains"/>
    <property type="match status" value="1"/>
</dbReference>
<evidence type="ECO:0000313" key="6">
    <source>
        <dbReference type="Proteomes" id="UP001601058"/>
    </source>
</evidence>
<evidence type="ECO:0000256" key="3">
    <source>
        <dbReference type="ARBA" id="ARBA00023163"/>
    </source>
</evidence>
<dbReference type="PANTHER" id="PTHR30146">
    <property type="entry name" value="LACI-RELATED TRANSCRIPTIONAL REPRESSOR"/>
    <property type="match status" value="1"/>
</dbReference>
<dbReference type="PANTHER" id="PTHR30146:SF150">
    <property type="entry name" value="ARABINOSE METABOLISM TRANSCRIPTIONAL REPRESSOR"/>
    <property type="match status" value="1"/>
</dbReference>
<dbReference type="InterPro" id="IPR010982">
    <property type="entry name" value="Lambda_DNA-bd_dom_sf"/>
</dbReference>
<dbReference type="Proteomes" id="UP001601058">
    <property type="component" value="Unassembled WGS sequence"/>
</dbReference>
<dbReference type="EMBL" id="JBIACJ010000007">
    <property type="protein sequence ID" value="MFE8697464.1"/>
    <property type="molecule type" value="Genomic_DNA"/>
</dbReference>
<proteinExistence type="predicted"/>
<dbReference type="SUPFAM" id="SSF53822">
    <property type="entry name" value="Periplasmic binding protein-like I"/>
    <property type="match status" value="1"/>
</dbReference>
<dbReference type="InterPro" id="IPR000843">
    <property type="entry name" value="HTH_LacI"/>
</dbReference>
<keyword evidence="2 5" id="KW-0238">DNA-binding</keyword>
<name>A0ABW6K145_9BACI</name>
<evidence type="ECO:0000256" key="1">
    <source>
        <dbReference type="ARBA" id="ARBA00023015"/>
    </source>
</evidence>
<dbReference type="RefSeq" id="WP_389220698.1">
    <property type="nucleotide sequence ID" value="NZ_JBIACJ010000007.1"/>
</dbReference>
<dbReference type="Gene3D" id="3.40.50.2300">
    <property type="match status" value="2"/>
</dbReference>
<keyword evidence="1" id="KW-0805">Transcription regulation</keyword>
<comment type="caution">
    <text evidence="5">The sequence shown here is derived from an EMBL/GenBank/DDBJ whole genome shotgun (WGS) entry which is preliminary data.</text>
</comment>
<dbReference type="PROSITE" id="PS00356">
    <property type="entry name" value="HTH_LACI_1"/>
    <property type="match status" value="1"/>
</dbReference>
<dbReference type="InterPro" id="IPR028082">
    <property type="entry name" value="Peripla_BP_I"/>
</dbReference>
<dbReference type="Pfam" id="PF00356">
    <property type="entry name" value="LacI"/>
    <property type="match status" value="1"/>
</dbReference>
<organism evidence="5 6">
    <name type="scientific">Cytobacillus mangrovibacter</name>
    <dbReference type="NCBI Taxonomy" id="3299024"/>
    <lineage>
        <taxon>Bacteria</taxon>
        <taxon>Bacillati</taxon>
        <taxon>Bacillota</taxon>
        <taxon>Bacilli</taxon>
        <taxon>Bacillales</taxon>
        <taxon>Bacillaceae</taxon>
        <taxon>Cytobacillus</taxon>
    </lineage>
</organism>
<dbReference type="GO" id="GO:0003677">
    <property type="term" value="F:DNA binding"/>
    <property type="evidence" value="ECO:0007669"/>
    <property type="project" value="UniProtKB-KW"/>
</dbReference>
<keyword evidence="3" id="KW-0804">Transcription</keyword>
<evidence type="ECO:0000259" key="4">
    <source>
        <dbReference type="PROSITE" id="PS50932"/>
    </source>
</evidence>
<dbReference type="InterPro" id="IPR046335">
    <property type="entry name" value="LacI/GalR-like_sensor"/>
</dbReference>
<keyword evidence="6" id="KW-1185">Reference proteome</keyword>